<dbReference type="AlphaFoldDB" id="A0A9P7QGG6"/>
<feature type="region of interest" description="Disordered" evidence="1">
    <location>
        <begin position="363"/>
        <end position="396"/>
    </location>
</feature>
<reference evidence="2 3" key="1">
    <citation type="journal article" date="2020" name="bioRxiv">
        <title>Whole genome comparisons of ergot fungi reveals the divergence and evolution of species within the genus Claviceps are the result of varying mechanisms driving genome evolution and host range expansion.</title>
        <authorList>
            <person name="Wyka S.A."/>
            <person name="Mondo S.J."/>
            <person name="Liu M."/>
            <person name="Dettman J."/>
            <person name="Nalam V."/>
            <person name="Broders K.D."/>
        </authorList>
    </citation>
    <scope>NUCLEOTIDE SEQUENCE [LARGE SCALE GENOMIC DNA]</scope>
    <source>
        <strain evidence="2 3">Clav52</strain>
    </source>
</reference>
<keyword evidence="3" id="KW-1185">Reference proteome</keyword>
<feature type="region of interest" description="Disordered" evidence="1">
    <location>
        <begin position="216"/>
        <end position="265"/>
    </location>
</feature>
<comment type="caution">
    <text evidence="2">The sequence shown here is derived from an EMBL/GenBank/DDBJ whole genome shotgun (WGS) entry which is preliminary data.</text>
</comment>
<dbReference type="EMBL" id="SRRH01000273">
    <property type="protein sequence ID" value="KAG6292486.1"/>
    <property type="molecule type" value="Genomic_DNA"/>
</dbReference>
<feature type="compositionally biased region" description="Low complexity" evidence="1">
    <location>
        <begin position="254"/>
        <end position="265"/>
    </location>
</feature>
<gene>
    <name evidence="2" type="ORF">E4U09_003405</name>
</gene>
<feature type="compositionally biased region" description="Polar residues" evidence="1">
    <location>
        <begin position="113"/>
        <end position="127"/>
    </location>
</feature>
<feature type="region of interest" description="Disordered" evidence="1">
    <location>
        <begin position="109"/>
        <end position="147"/>
    </location>
</feature>
<evidence type="ECO:0000313" key="3">
    <source>
        <dbReference type="Proteomes" id="UP000707071"/>
    </source>
</evidence>
<protein>
    <submittedName>
        <fullName evidence="2">Uncharacterized protein</fullName>
    </submittedName>
</protein>
<proteinExistence type="predicted"/>
<accession>A0A9P7QGG6</accession>
<sequence length="425" mass="46648">MSSTLSLSAEHGSYLQGLHHNSNAADANVWNSTSPARDAASSYTPFHLSPGHQQLGLNAVDVDSDVYKWPAVPPPCHTAPDTPDFLERIERALRIDDADVAAPLPCKAAPVRGSSSSYPSVGQNTPRVRSPVSEHHRGNRLSFSGLSKFGRANDNLSNLQSSSPASAASAAEGVGDISHHELVADTAAAITEWQDASKPFRKLPYNNYELAESSELFPSDSLSQQGIVSPSPSTRPPTPPSRVTRVPEGGRAMTSTTTTATPTSSVEALDSLGHQYDGILEARRKRTSEIKYRPAPALDGTSHPLTSSKRKASTFSLRSLTRSLKKKRRLTAIRHWASKVYQRSSLRLTEAYRKFKSHHPMRHAGFSGPWDRQQKQQPAIQARDKNDDKARGSNAVFGFERQRRSEDWWEDGVSRYRAPSGMFTK</sequence>
<evidence type="ECO:0000313" key="2">
    <source>
        <dbReference type="EMBL" id="KAG6292486.1"/>
    </source>
</evidence>
<name>A0A9P7QGG6_9HYPO</name>
<dbReference type="Proteomes" id="UP000707071">
    <property type="component" value="Unassembled WGS sequence"/>
</dbReference>
<feature type="compositionally biased region" description="Basic and acidic residues" evidence="1">
    <location>
        <begin position="382"/>
        <end position="391"/>
    </location>
</feature>
<evidence type="ECO:0000256" key="1">
    <source>
        <dbReference type="SAM" id="MobiDB-lite"/>
    </source>
</evidence>
<organism evidence="2 3">
    <name type="scientific">Claviceps aff. purpurea</name>
    <dbReference type="NCBI Taxonomy" id="1967640"/>
    <lineage>
        <taxon>Eukaryota</taxon>
        <taxon>Fungi</taxon>
        <taxon>Dikarya</taxon>
        <taxon>Ascomycota</taxon>
        <taxon>Pezizomycotina</taxon>
        <taxon>Sordariomycetes</taxon>
        <taxon>Hypocreomycetidae</taxon>
        <taxon>Hypocreales</taxon>
        <taxon>Clavicipitaceae</taxon>
        <taxon>Claviceps</taxon>
    </lineage>
</organism>